<sequence>MTWFLHLCLWVMLVAKSDTVRPTTIGYLVVRMRSFFRVGTHRNNIP</sequence>
<feature type="chain" id="PRO_5015198451" evidence="1">
    <location>
        <begin position="20"/>
        <end position="46"/>
    </location>
</feature>
<evidence type="ECO:0000313" key="3">
    <source>
        <dbReference type="Proteomes" id="UP000237105"/>
    </source>
</evidence>
<proteinExistence type="predicted"/>
<keyword evidence="1" id="KW-0732">Signal</keyword>
<evidence type="ECO:0000313" key="2">
    <source>
        <dbReference type="EMBL" id="PON51286.1"/>
    </source>
</evidence>
<dbReference type="OrthoDB" id="10350930at2759"/>
<keyword evidence="3" id="KW-1185">Reference proteome</keyword>
<reference evidence="3" key="1">
    <citation type="submission" date="2016-06" db="EMBL/GenBank/DDBJ databases">
        <title>Parallel loss of symbiosis genes in relatives of nitrogen-fixing non-legume Parasponia.</title>
        <authorList>
            <person name="Van Velzen R."/>
            <person name="Holmer R."/>
            <person name="Bu F."/>
            <person name="Rutten L."/>
            <person name="Van Zeijl A."/>
            <person name="Liu W."/>
            <person name="Santuari L."/>
            <person name="Cao Q."/>
            <person name="Sharma T."/>
            <person name="Shen D."/>
            <person name="Roswanjaya Y."/>
            <person name="Wardhani T."/>
            <person name="Kalhor M.S."/>
            <person name="Jansen J."/>
            <person name="Van den Hoogen J."/>
            <person name="Gungor B."/>
            <person name="Hartog M."/>
            <person name="Hontelez J."/>
            <person name="Verver J."/>
            <person name="Yang W.-C."/>
            <person name="Schijlen E."/>
            <person name="Repin R."/>
            <person name="Schilthuizen M."/>
            <person name="Schranz E."/>
            <person name="Heidstra R."/>
            <person name="Miyata K."/>
            <person name="Fedorova E."/>
            <person name="Kohlen W."/>
            <person name="Bisseling T."/>
            <person name="Smit S."/>
            <person name="Geurts R."/>
        </authorList>
    </citation>
    <scope>NUCLEOTIDE SEQUENCE [LARGE SCALE GENOMIC DNA]</scope>
    <source>
        <strain evidence="3">cv. WU1-14</strain>
    </source>
</reference>
<gene>
    <name evidence="2" type="ORF">PanWU01x14_217550</name>
</gene>
<evidence type="ECO:0000256" key="1">
    <source>
        <dbReference type="SAM" id="SignalP"/>
    </source>
</evidence>
<comment type="caution">
    <text evidence="2">The sequence shown here is derived from an EMBL/GenBank/DDBJ whole genome shotgun (WGS) entry which is preliminary data.</text>
</comment>
<feature type="signal peptide" evidence="1">
    <location>
        <begin position="1"/>
        <end position="19"/>
    </location>
</feature>
<protein>
    <submittedName>
        <fullName evidence="2">Uncharacterized protein</fullName>
    </submittedName>
</protein>
<dbReference type="AlphaFoldDB" id="A0A2P5BR78"/>
<dbReference type="Proteomes" id="UP000237105">
    <property type="component" value="Unassembled WGS sequence"/>
</dbReference>
<organism evidence="2 3">
    <name type="scientific">Parasponia andersonii</name>
    <name type="common">Sponia andersonii</name>
    <dbReference type="NCBI Taxonomy" id="3476"/>
    <lineage>
        <taxon>Eukaryota</taxon>
        <taxon>Viridiplantae</taxon>
        <taxon>Streptophyta</taxon>
        <taxon>Embryophyta</taxon>
        <taxon>Tracheophyta</taxon>
        <taxon>Spermatophyta</taxon>
        <taxon>Magnoliopsida</taxon>
        <taxon>eudicotyledons</taxon>
        <taxon>Gunneridae</taxon>
        <taxon>Pentapetalae</taxon>
        <taxon>rosids</taxon>
        <taxon>fabids</taxon>
        <taxon>Rosales</taxon>
        <taxon>Cannabaceae</taxon>
        <taxon>Parasponia</taxon>
    </lineage>
</organism>
<dbReference type="EMBL" id="JXTB01000235">
    <property type="protein sequence ID" value="PON51286.1"/>
    <property type="molecule type" value="Genomic_DNA"/>
</dbReference>
<accession>A0A2P5BR78</accession>
<name>A0A2P5BR78_PARAD</name>